<name>A0A9P0QQ87_9ASCO</name>
<protein>
    <submittedName>
        <fullName evidence="2">Uncharacterized protein</fullName>
    </submittedName>
</protein>
<feature type="region of interest" description="Disordered" evidence="1">
    <location>
        <begin position="170"/>
        <end position="194"/>
    </location>
</feature>
<keyword evidence="3" id="KW-1185">Reference proteome</keyword>
<dbReference type="EMBL" id="CAKXYY010000008">
    <property type="protein sequence ID" value="CAH2352905.1"/>
    <property type="molecule type" value="Genomic_DNA"/>
</dbReference>
<feature type="region of interest" description="Disordered" evidence="1">
    <location>
        <begin position="26"/>
        <end position="61"/>
    </location>
</feature>
<feature type="region of interest" description="Disordered" evidence="1">
    <location>
        <begin position="73"/>
        <end position="100"/>
    </location>
</feature>
<feature type="compositionally biased region" description="Low complexity" evidence="1">
    <location>
        <begin position="178"/>
        <end position="194"/>
    </location>
</feature>
<evidence type="ECO:0000313" key="3">
    <source>
        <dbReference type="Proteomes" id="UP000837801"/>
    </source>
</evidence>
<sequence length="616" mass="70900">MSGLMKSRSRALLKVKLQHQPQIIYSRRFKSNDNGNDVKGEANESNTHTENGESERMEKKEQLEEALIKTLNESPGNARTNGKSEVSTIGESQEGKTEPHHILPLTPYLPTLLPLHVQQILEKVNSMSFKELQTQKFLDGDKPFLSTKADGFLVRKNLIRDLPDKIDLFDEEDMDEAPSPSLSRISSSSQSTSPYPMETLRDIHEIYSDLSKLDSDESMHRKYFEKYGIRPGQSNDIVQGFNGINEKFSLLRRGETLQLGLSPNNFRFEKNMFNMPYNVPGFDVSFSGIPLRFGEQKLKKRQLPLELVKDLRMYTKSVPIRKGDLAFDTEKEKLKKEEEEEMSVTIHPKVDTVVIIDKVKLLEKDCIETTKSLSQYNPFPSPAVTSATRLSSDSSSNPVIFPSVRSKFETSVEFIISRMQRSLVKEIEVYLGGVYKSPDSIFKPNSFYLFEKKKPKVLTLWNKHGTTEISLPIQLAKLSSLPLSVYYIKTKKEKRFLRLHLFKIFMINLEGLIDRLITMKYQTEDEKNSFLSILADKVYTEIDNVLLNEIIREFKVPSKNIKKNDVGVIMYSPFKNGSFKRIIWTRNGWGNLKHHQRSKIPTIQVKKVELEKVLQK</sequence>
<dbReference type="OrthoDB" id="4076777at2759"/>
<dbReference type="AlphaFoldDB" id="A0A9P0QQ87"/>
<accession>A0A9P0QQ87</accession>
<comment type="caution">
    <text evidence="2">The sequence shown here is derived from an EMBL/GenBank/DDBJ whole genome shotgun (WGS) entry which is preliminary data.</text>
</comment>
<evidence type="ECO:0000256" key="1">
    <source>
        <dbReference type="SAM" id="MobiDB-lite"/>
    </source>
</evidence>
<evidence type="ECO:0000313" key="2">
    <source>
        <dbReference type="EMBL" id="CAH2352905.1"/>
    </source>
</evidence>
<gene>
    <name evidence="2" type="ORF">CLIB1423_08S03818</name>
</gene>
<proteinExistence type="predicted"/>
<dbReference type="Proteomes" id="UP000837801">
    <property type="component" value="Unassembled WGS sequence"/>
</dbReference>
<organism evidence="2 3">
    <name type="scientific">[Candida] railenensis</name>
    <dbReference type="NCBI Taxonomy" id="45579"/>
    <lineage>
        <taxon>Eukaryota</taxon>
        <taxon>Fungi</taxon>
        <taxon>Dikarya</taxon>
        <taxon>Ascomycota</taxon>
        <taxon>Saccharomycotina</taxon>
        <taxon>Pichiomycetes</taxon>
        <taxon>Debaryomycetaceae</taxon>
        <taxon>Kurtzmaniella</taxon>
    </lineage>
</organism>
<feature type="compositionally biased region" description="Polar residues" evidence="1">
    <location>
        <begin position="73"/>
        <end position="91"/>
    </location>
</feature>
<reference evidence="2" key="1">
    <citation type="submission" date="2022-03" db="EMBL/GenBank/DDBJ databases">
        <authorList>
            <person name="Legras J.-L."/>
            <person name="Devillers H."/>
            <person name="Grondin C."/>
        </authorList>
    </citation>
    <scope>NUCLEOTIDE SEQUENCE</scope>
    <source>
        <strain evidence="2">CLIB 1423</strain>
    </source>
</reference>
<feature type="compositionally biased region" description="Basic and acidic residues" evidence="1">
    <location>
        <begin position="50"/>
        <end position="61"/>
    </location>
</feature>